<dbReference type="InterPro" id="IPR037512">
    <property type="entry name" value="PGPase_prok"/>
</dbReference>
<comment type="pathway">
    <text evidence="3 10">Organic acid metabolism; glycolate biosynthesis; glycolate from 2-phosphoglycolate: step 1/1.</text>
</comment>
<evidence type="ECO:0000313" key="12">
    <source>
        <dbReference type="Proteomes" id="UP000538147"/>
    </source>
</evidence>
<evidence type="ECO:0000256" key="4">
    <source>
        <dbReference type="ARBA" id="ARBA00006171"/>
    </source>
</evidence>
<feature type="binding site" evidence="10">
    <location>
        <position position="171"/>
    </location>
    <ligand>
        <name>Mg(2+)</name>
        <dbReference type="ChEBI" id="CHEBI:18420"/>
    </ligand>
</feature>
<dbReference type="InterPro" id="IPR036412">
    <property type="entry name" value="HAD-like_sf"/>
</dbReference>
<sequence length="223" mass="22948">MTAPLSIIFDLDGTLVDTGPDICAALNHALATLGRPPVPPDDVRHMVGHGSRALLARGLAESGESTPALVEAGVPAFFDYYGAHIADGSRPFPGVEAALDRLMAAGHRLAICTNKPAALAHALVAALGWGERFAAVLGFDSVPAPKPDPGHVWATIDAAGGVRGRAVFIGDSIADVSAARAAGLPVIVVGFGFSDRPVAELGADAVIDHYDELDAALLRWQPV</sequence>
<comment type="catalytic activity">
    <reaction evidence="1 10">
        <text>2-phosphoglycolate + H2O = glycolate + phosphate</text>
        <dbReference type="Rhea" id="RHEA:14369"/>
        <dbReference type="ChEBI" id="CHEBI:15377"/>
        <dbReference type="ChEBI" id="CHEBI:29805"/>
        <dbReference type="ChEBI" id="CHEBI:43474"/>
        <dbReference type="ChEBI" id="CHEBI:58033"/>
        <dbReference type="EC" id="3.1.3.18"/>
    </reaction>
</comment>
<dbReference type="HAMAP" id="MF_00495">
    <property type="entry name" value="GPH_hydrolase_bact"/>
    <property type="match status" value="1"/>
</dbReference>
<name>A0A841L594_9SPHN</name>
<evidence type="ECO:0000256" key="3">
    <source>
        <dbReference type="ARBA" id="ARBA00004818"/>
    </source>
</evidence>
<evidence type="ECO:0000313" key="11">
    <source>
        <dbReference type="EMBL" id="MBB6228059.1"/>
    </source>
</evidence>
<gene>
    <name evidence="11" type="ORF">FHS79_002244</name>
</gene>
<dbReference type="Proteomes" id="UP000538147">
    <property type="component" value="Unassembled WGS sequence"/>
</dbReference>
<dbReference type="InterPro" id="IPR050155">
    <property type="entry name" value="HAD-like_hydrolase_sf"/>
</dbReference>
<dbReference type="Gene3D" id="3.40.50.1000">
    <property type="entry name" value="HAD superfamily/HAD-like"/>
    <property type="match status" value="1"/>
</dbReference>
<keyword evidence="9 10" id="KW-0119">Carbohydrate metabolism</keyword>
<dbReference type="InterPro" id="IPR023214">
    <property type="entry name" value="HAD_sf"/>
</dbReference>
<dbReference type="SFLD" id="SFLDS00003">
    <property type="entry name" value="Haloacid_Dehalogenase"/>
    <property type="match status" value="1"/>
</dbReference>
<dbReference type="GO" id="GO:0008967">
    <property type="term" value="F:phosphoglycolate phosphatase activity"/>
    <property type="evidence" value="ECO:0007669"/>
    <property type="project" value="UniProtKB-UniRule"/>
</dbReference>
<dbReference type="PRINTS" id="PR00413">
    <property type="entry name" value="HADHALOGNASE"/>
</dbReference>
<evidence type="ECO:0000256" key="1">
    <source>
        <dbReference type="ARBA" id="ARBA00000830"/>
    </source>
</evidence>
<comment type="cofactor">
    <cofactor evidence="2 10">
        <name>Mg(2+)</name>
        <dbReference type="ChEBI" id="CHEBI:18420"/>
    </cofactor>
</comment>
<comment type="function">
    <text evidence="10">Specifically catalyzes the dephosphorylation of 2-phosphoglycolate. Is involved in the dissimilation of the intracellular 2-phosphoglycolate formed during the DNA repair of 3'-phosphoglycolate ends, a major class of DNA lesions induced by oxidative stress.</text>
</comment>
<comment type="similarity">
    <text evidence="4 10">Belongs to the HAD-like hydrolase superfamily. CbbY/CbbZ/Gph/YieH family.</text>
</comment>
<evidence type="ECO:0000256" key="5">
    <source>
        <dbReference type="ARBA" id="ARBA00013078"/>
    </source>
</evidence>
<protein>
    <recommendedName>
        <fullName evidence="5 10">Phosphoglycolate phosphatase</fullName>
        <shortName evidence="10">PGP</shortName>
        <shortName evidence="10">PGPase</shortName>
        <ecNumber evidence="5 10">3.1.3.18</ecNumber>
    </recommendedName>
</protein>
<proteinExistence type="inferred from homology"/>
<organism evidence="11 12">
    <name type="scientific">Polymorphobacter multimanifer</name>
    <dbReference type="NCBI Taxonomy" id="1070431"/>
    <lineage>
        <taxon>Bacteria</taxon>
        <taxon>Pseudomonadati</taxon>
        <taxon>Pseudomonadota</taxon>
        <taxon>Alphaproteobacteria</taxon>
        <taxon>Sphingomonadales</taxon>
        <taxon>Sphingosinicellaceae</taxon>
        <taxon>Polymorphobacter</taxon>
    </lineage>
</organism>
<dbReference type="Pfam" id="PF13419">
    <property type="entry name" value="HAD_2"/>
    <property type="match status" value="1"/>
</dbReference>
<dbReference type="GO" id="GO:0046295">
    <property type="term" value="P:glycolate biosynthetic process"/>
    <property type="evidence" value="ECO:0007669"/>
    <property type="project" value="UniProtKB-UniRule"/>
</dbReference>
<keyword evidence="7 10" id="KW-0378">Hydrolase</keyword>
<keyword evidence="8 10" id="KW-0460">Magnesium</keyword>
<evidence type="ECO:0000256" key="6">
    <source>
        <dbReference type="ARBA" id="ARBA00022723"/>
    </source>
</evidence>
<keyword evidence="6 10" id="KW-0479">Metal-binding</keyword>
<comment type="caution">
    <text evidence="11">The sequence shown here is derived from an EMBL/GenBank/DDBJ whole genome shotgun (WGS) entry which is preliminary data.</text>
</comment>
<feature type="binding site" evidence="10">
    <location>
        <position position="10"/>
    </location>
    <ligand>
        <name>Mg(2+)</name>
        <dbReference type="ChEBI" id="CHEBI:18420"/>
    </ligand>
</feature>
<evidence type="ECO:0000256" key="7">
    <source>
        <dbReference type="ARBA" id="ARBA00022801"/>
    </source>
</evidence>
<dbReference type="InterPro" id="IPR041492">
    <property type="entry name" value="HAD_2"/>
</dbReference>
<evidence type="ECO:0000256" key="10">
    <source>
        <dbReference type="HAMAP-Rule" id="MF_00495"/>
    </source>
</evidence>
<evidence type="ECO:0000256" key="2">
    <source>
        <dbReference type="ARBA" id="ARBA00001946"/>
    </source>
</evidence>
<dbReference type="RefSeq" id="WP_184199713.1">
    <property type="nucleotide sequence ID" value="NZ_JACIIV010000015.1"/>
</dbReference>
<dbReference type="EMBL" id="JACIIV010000015">
    <property type="protein sequence ID" value="MBB6228059.1"/>
    <property type="molecule type" value="Genomic_DNA"/>
</dbReference>
<reference evidence="11 12" key="1">
    <citation type="submission" date="2020-08" db="EMBL/GenBank/DDBJ databases">
        <title>Genomic Encyclopedia of Type Strains, Phase IV (KMG-IV): sequencing the most valuable type-strain genomes for metagenomic binning, comparative biology and taxonomic classification.</title>
        <authorList>
            <person name="Goeker M."/>
        </authorList>
    </citation>
    <scope>NUCLEOTIDE SEQUENCE [LARGE SCALE GENOMIC DNA]</scope>
    <source>
        <strain evidence="11 12">DSM 102189</strain>
    </source>
</reference>
<dbReference type="AlphaFoldDB" id="A0A841L594"/>
<dbReference type="UniPathway" id="UPA00865">
    <property type="reaction ID" value="UER00834"/>
</dbReference>
<dbReference type="PANTHER" id="PTHR43434:SF1">
    <property type="entry name" value="PHOSPHOGLYCOLATE PHOSPHATASE"/>
    <property type="match status" value="1"/>
</dbReference>
<evidence type="ECO:0000256" key="9">
    <source>
        <dbReference type="ARBA" id="ARBA00023277"/>
    </source>
</evidence>
<dbReference type="GO" id="GO:0046872">
    <property type="term" value="F:metal ion binding"/>
    <property type="evidence" value="ECO:0007669"/>
    <property type="project" value="UniProtKB-KW"/>
</dbReference>
<dbReference type="GO" id="GO:0005975">
    <property type="term" value="P:carbohydrate metabolic process"/>
    <property type="evidence" value="ECO:0007669"/>
    <property type="project" value="InterPro"/>
</dbReference>
<dbReference type="GO" id="GO:0006281">
    <property type="term" value="P:DNA repair"/>
    <property type="evidence" value="ECO:0007669"/>
    <property type="project" value="TreeGrafter"/>
</dbReference>
<keyword evidence="12" id="KW-1185">Reference proteome</keyword>
<dbReference type="SFLD" id="SFLDG01129">
    <property type="entry name" value="C1.5:_HAD__Beta-PGM__Phosphata"/>
    <property type="match status" value="1"/>
</dbReference>
<dbReference type="Gene3D" id="1.10.150.240">
    <property type="entry name" value="Putative phosphatase, domain 2"/>
    <property type="match status" value="1"/>
</dbReference>
<dbReference type="PANTHER" id="PTHR43434">
    <property type="entry name" value="PHOSPHOGLYCOLATE PHOSPHATASE"/>
    <property type="match status" value="1"/>
</dbReference>
<evidence type="ECO:0000256" key="8">
    <source>
        <dbReference type="ARBA" id="ARBA00022842"/>
    </source>
</evidence>
<feature type="binding site" evidence="10">
    <location>
        <position position="12"/>
    </location>
    <ligand>
        <name>Mg(2+)</name>
        <dbReference type="ChEBI" id="CHEBI:18420"/>
    </ligand>
</feature>
<accession>A0A841L594</accession>
<dbReference type="SUPFAM" id="SSF56784">
    <property type="entry name" value="HAD-like"/>
    <property type="match status" value="1"/>
</dbReference>
<dbReference type="InterPro" id="IPR006439">
    <property type="entry name" value="HAD-SF_hydro_IA"/>
</dbReference>
<dbReference type="EC" id="3.1.3.18" evidence="5 10"/>
<dbReference type="GO" id="GO:0005829">
    <property type="term" value="C:cytosol"/>
    <property type="evidence" value="ECO:0007669"/>
    <property type="project" value="TreeGrafter"/>
</dbReference>
<dbReference type="NCBIfam" id="TIGR01449">
    <property type="entry name" value="PGP_bact"/>
    <property type="match status" value="1"/>
</dbReference>
<dbReference type="InterPro" id="IPR023198">
    <property type="entry name" value="PGP-like_dom2"/>
</dbReference>
<feature type="active site" description="Nucleophile" evidence="10">
    <location>
        <position position="10"/>
    </location>
</feature>